<feature type="transmembrane region" description="Helical" evidence="5">
    <location>
        <begin position="295"/>
        <end position="314"/>
    </location>
</feature>
<dbReference type="SUPFAM" id="SSF103473">
    <property type="entry name" value="MFS general substrate transporter"/>
    <property type="match status" value="1"/>
</dbReference>
<sequence length="411" mass="43136">MKPSDHPPSRPPSILWPQVWGLASLQAAIALTWVIYNLYLPQLLQQFGFPLTLATILLIVENVLAMLMEPLMGSLSDRTQQTIASRFPFIAVGTILAAAFFVAIPTMLLFGSMPPALPWLLPLLLVSWALAMTVFRSPAMSLLGRYALNRDLPQAASILTLMGGLAAGMAPLAGEYLLGLGPSVTFAIGSLTLLVAAACLRSVNPNRSIEDLSAKTIKPRSSPSRFLSWQNLVLLLSIGCCATLGFRLLMDQFPKMLSLYGLGSNKGPILGAIFLSLALTAFPAGTLATKLGNRAAMILGLAGLGINCLLLPLATSTPLAIGLAIAIGAILSLVNNGTVPLALSLAPVGREGLGTGLYFSGAALANSLFGLFVNSIQTLSPGMGSLLATLMFLAATVLVLLTRMNLRRSSG</sequence>
<feature type="domain" description="Major facilitator superfamily (MFS) profile" evidence="6">
    <location>
        <begin position="231"/>
        <end position="411"/>
    </location>
</feature>
<dbReference type="GO" id="GO:0005886">
    <property type="term" value="C:plasma membrane"/>
    <property type="evidence" value="ECO:0007669"/>
    <property type="project" value="UniProtKB-SubCell"/>
</dbReference>
<evidence type="ECO:0000256" key="4">
    <source>
        <dbReference type="ARBA" id="ARBA00023136"/>
    </source>
</evidence>
<dbReference type="PANTHER" id="PTHR23528:SF1">
    <property type="entry name" value="MAJOR FACILITATOR SUPERFAMILY (MFS) PROFILE DOMAIN-CONTAINING PROTEIN"/>
    <property type="match status" value="1"/>
</dbReference>
<dbReference type="STRING" id="395961.Cyan7425_4675"/>
<organism evidence="7">
    <name type="scientific">Cyanothece sp. (strain PCC 7425 / ATCC 29141)</name>
    <dbReference type="NCBI Taxonomy" id="395961"/>
    <lineage>
        <taxon>Bacteria</taxon>
        <taxon>Bacillati</taxon>
        <taxon>Cyanobacteriota</taxon>
        <taxon>Cyanophyceae</taxon>
        <taxon>Gomontiellales</taxon>
        <taxon>Cyanothecaceae</taxon>
        <taxon>Cyanothece</taxon>
    </lineage>
</organism>
<dbReference type="EMBL" id="CP001344">
    <property type="protein sequence ID" value="ACL46980.1"/>
    <property type="molecule type" value="Genomic_DNA"/>
</dbReference>
<dbReference type="Gene3D" id="1.20.1250.20">
    <property type="entry name" value="MFS general substrate transporter like domains"/>
    <property type="match status" value="2"/>
</dbReference>
<evidence type="ECO:0000256" key="3">
    <source>
        <dbReference type="ARBA" id="ARBA00022989"/>
    </source>
</evidence>
<dbReference type="eggNOG" id="COG2211">
    <property type="taxonomic scope" value="Bacteria"/>
</dbReference>
<dbReference type="InterPro" id="IPR020846">
    <property type="entry name" value="MFS_dom"/>
</dbReference>
<evidence type="ECO:0000256" key="2">
    <source>
        <dbReference type="ARBA" id="ARBA00022692"/>
    </source>
</evidence>
<evidence type="ECO:0000313" key="7">
    <source>
        <dbReference type="EMBL" id="ACL46980.1"/>
    </source>
</evidence>
<feature type="transmembrane region" description="Helical" evidence="5">
    <location>
        <begin position="116"/>
        <end position="135"/>
    </location>
</feature>
<reference evidence="7" key="1">
    <citation type="submission" date="2009-01" db="EMBL/GenBank/DDBJ databases">
        <title>Complete sequence of chromosome Cyanothece sp. PCC 7425.</title>
        <authorList>
            <consortium name="US DOE Joint Genome Institute"/>
            <person name="Lucas S."/>
            <person name="Copeland A."/>
            <person name="Lapidus A."/>
            <person name="Glavina del Rio T."/>
            <person name="Dalin E."/>
            <person name="Tice H."/>
            <person name="Bruce D."/>
            <person name="Goodwin L."/>
            <person name="Pitluck S."/>
            <person name="Sims D."/>
            <person name="Meineke L."/>
            <person name="Brettin T."/>
            <person name="Detter J.C."/>
            <person name="Han C."/>
            <person name="Larimer F."/>
            <person name="Land M."/>
            <person name="Hauser L."/>
            <person name="Kyrpides N."/>
            <person name="Ovchinnikova G."/>
            <person name="Liberton M."/>
            <person name="Stoeckel J."/>
            <person name="Banerjee A."/>
            <person name="Singh A."/>
            <person name="Page L."/>
            <person name="Sato H."/>
            <person name="Zhao L."/>
            <person name="Sherman L."/>
            <person name="Pakrasi H."/>
            <person name="Richardson P."/>
        </authorList>
    </citation>
    <scope>NUCLEOTIDE SEQUENCE</scope>
    <source>
        <strain evidence="7">PCC 7425</strain>
    </source>
</reference>
<dbReference type="PROSITE" id="PS50850">
    <property type="entry name" value="MFS"/>
    <property type="match status" value="1"/>
</dbReference>
<feature type="transmembrane region" description="Helical" evidence="5">
    <location>
        <begin position="382"/>
        <end position="401"/>
    </location>
</feature>
<keyword evidence="2 5" id="KW-0812">Transmembrane</keyword>
<keyword evidence="4 5" id="KW-0472">Membrane</keyword>
<feature type="transmembrane region" description="Helical" evidence="5">
    <location>
        <begin position="226"/>
        <end position="249"/>
    </location>
</feature>
<evidence type="ECO:0000256" key="1">
    <source>
        <dbReference type="ARBA" id="ARBA00004651"/>
    </source>
</evidence>
<dbReference type="InterPro" id="IPR011701">
    <property type="entry name" value="MFS"/>
</dbReference>
<feature type="transmembrane region" description="Helical" evidence="5">
    <location>
        <begin position="269"/>
        <end position="288"/>
    </location>
</feature>
<dbReference type="PANTHER" id="PTHR23528">
    <property type="match status" value="1"/>
</dbReference>
<dbReference type="KEGG" id="cyn:Cyan7425_4675"/>
<proteinExistence type="predicted"/>
<keyword evidence="3 5" id="KW-1133">Transmembrane helix</keyword>
<dbReference type="Pfam" id="PF07690">
    <property type="entry name" value="MFS_1"/>
    <property type="match status" value="1"/>
</dbReference>
<dbReference type="GO" id="GO:0022857">
    <property type="term" value="F:transmembrane transporter activity"/>
    <property type="evidence" value="ECO:0007669"/>
    <property type="project" value="InterPro"/>
</dbReference>
<dbReference type="HOGENOM" id="CLU_038661_0_0_3"/>
<dbReference type="InterPro" id="IPR036259">
    <property type="entry name" value="MFS_trans_sf"/>
</dbReference>
<protein>
    <submittedName>
        <fullName evidence="7">Major facilitator superfamily MFS_1</fullName>
    </submittedName>
</protein>
<dbReference type="AlphaFoldDB" id="B8HLB5"/>
<name>B8HLB5_CYAP4</name>
<comment type="subcellular location">
    <subcellularLocation>
        <location evidence="1">Cell membrane</location>
        <topology evidence="1">Multi-pass membrane protein</topology>
    </subcellularLocation>
</comment>
<feature type="transmembrane region" description="Helical" evidence="5">
    <location>
        <begin position="180"/>
        <end position="200"/>
    </location>
</feature>
<evidence type="ECO:0000259" key="6">
    <source>
        <dbReference type="PROSITE" id="PS50850"/>
    </source>
</evidence>
<feature type="transmembrane region" description="Helical" evidence="5">
    <location>
        <begin position="47"/>
        <end position="68"/>
    </location>
</feature>
<feature type="transmembrane region" description="Helical" evidence="5">
    <location>
        <begin position="320"/>
        <end position="343"/>
    </location>
</feature>
<feature type="transmembrane region" description="Helical" evidence="5">
    <location>
        <begin position="89"/>
        <end position="110"/>
    </location>
</feature>
<dbReference type="OrthoDB" id="457462at2"/>
<feature type="transmembrane region" description="Helical" evidence="5">
    <location>
        <begin position="155"/>
        <end position="174"/>
    </location>
</feature>
<gene>
    <name evidence="7" type="ordered locus">Cyan7425_4675</name>
</gene>
<accession>B8HLB5</accession>
<evidence type="ECO:0000256" key="5">
    <source>
        <dbReference type="SAM" id="Phobius"/>
    </source>
</evidence>
<feature type="transmembrane region" description="Helical" evidence="5">
    <location>
        <begin position="355"/>
        <end position="376"/>
    </location>
</feature>
<feature type="transmembrane region" description="Helical" evidence="5">
    <location>
        <begin position="20"/>
        <end position="41"/>
    </location>
</feature>